<evidence type="ECO:0000313" key="5">
    <source>
        <dbReference type="EMBL" id="ASY09159.1"/>
    </source>
</evidence>
<dbReference type="InterPro" id="IPR029062">
    <property type="entry name" value="Class_I_gatase-like"/>
</dbReference>
<gene>
    <name evidence="5" type="ORF">B1s21122_02175</name>
</gene>
<dbReference type="Gene3D" id="3.40.50.880">
    <property type="match status" value="1"/>
</dbReference>
<dbReference type="CDD" id="cd03129">
    <property type="entry name" value="GAT1_Peptidase_E_like"/>
    <property type="match status" value="1"/>
</dbReference>
<evidence type="ECO:0000256" key="4">
    <source>
        <dbReference type="ARBA" id="ARBA00022825"/>
    </source>
</evidence>
<dbReference type="PANTHER" id="PTHR36175:SF1">
    <property type="entry name" value="CYANOPHYCINASE"/>
    <property type="match status" value="1"/>
</dbReference>
<dbReference type="OrthoDB" id="151166at2"/>
<dbReference type="InterPro" id="IPR005320">
    <property type="entry name" value="Peptidase_S51"/>
</dbReference>
<keyword evidence="6" id="KW-1185">Reference proteome</keyword>
<accession>A0A249JXC3</accession>
<dbReference type="Pfam" id="PF03575">
    <property type="entry name" value="Peptidase_S51"/>
    <property type="match status" value="1"/>
</dbReference>
<dbReference type="KEGG" id="abam:B1s21122_02175"/>
<sequence length="244" mass="26806">MNEYGSLALVGSGEYLSQMMEFEGSLIKDGLANGKKPIYLQIPTAAAQESDHRINYWQQLGAEAAQNLGVTQSFLPIFTREDANNPELLKTISDAALIYLSGGDPHYLANTLRDTLAWDLILKNWQSGGSLSGCSAGAMVLSDQIPHFRLSRSEPTKGFGLLKDVRVIPHFDKFFKWIPDSAAKVLLDLQGDEVLIGIDEDTAVVKRIGQDWQVWGRGKLHIIKGEAPGQHQAGEFVKLGSQIL</sequence>
<dbReference type="EMBL" id="CP016768">
    <property type="protein sequence ID" value="ASY09159.1"/>
    <property type="molecule type" value="Genomic_DNA"/>
</dbReference>
<evidence type="ECO:0000256" key="1">
    <source>
        <dbReference type="ARBA" id="ARBA00006534"/>
    </source>
</evidence>
<dbReference type="AlphaFoldDB" id="A0A249JXC3"/>
<name>A0A249JXC3_9ACTN</name>
<keyword evidence="4" id="KW-0720">Serine protease</keyword>
<evidence type="ECO:0000313" key="6">
    <source>
        <dbReference type="Proteomes" id="UP000217153"/>
    </source>
</evidence>
<dbReference type="Proteomes" id="UP000217153">
    <property type="component" value="Chromosome"/>
</dbReference>
<dbReference type="SUPFAM" id="SSF52317">
    <property type="entry name" value="Class I glutamine amidotransferase-like"/>
    <property type="match status" value="1"/>
</dbReference>
<dbReference type="RefSeq" id="WP_095680463.1">
    <property type="nucleotide sequence ID" value="NZ_CP016768.2"/>
</dbReference>
<organism evidence="5 6">
    <name type="scientific">Candidatus Nanopelagicus limnae</name>
    <dbReference type="NCBI Taxonomy" id="1884634"/>
    <lineage>
        <taxon>Bacteria</taxon>
        <taxon>Bacillati</taxon>
        <taxon>Actinomycetota</taxon>
        <taxon>Actinomycetes</taxon>
        <taxon>Candidatus Nanopelagicales</taxon>
        <taxon>Candidatus Nanopelagicaceae</taxon>
        <taxon>Candidatus Nanopelagicus</taxon>
    </lineage>
</organism>
<reference evidence="6" key="1">
    <citation type="submission" date="2016-10" db="EMBL/GenBank/DDBJ databases">
        <title>High microdiversification within the ubiquitous acI lineage of Actinobacteria.</title>
        <authorList>
            <person name="Neuenschwander S.M."/>
            <person name="Salcher M."/>
            <person name="Ghai R."/>
            <person name="Pernthaler J."/>
        </authorList>
    </citation>
    <scope>NUCLEOTIDE SEQUENCE [LARGE SCALE GENOMIC DNA]</scope>
</reference>
<keyword evidence="3" id="KW-0378">Hydrolase</keyword>
<dbReference type="PANTHER" id="PTHR36175">
    <property type="entry name" value="CYANOPHYCINASE"/>
    <property type="match status" value="1"/>
</dbReference>
<comment type="similarity">
    <text evidence="1">Belongs to the peptidase S51 family.</text>
</comment>
<evidence type="ECO:0000256" key="2">
    <source>
        <dbReference type="ARBA" id="ARBA00022670"/>
    </source>
</evidence>
<evidence type="ECO:0000256" key="3">
    <source>
        <dbReference type="ARBA" id="ARBA00022801"/>
    </source>
</evidence>
<dbReference type="GO" id="GO:0008236">
    <property type="term" value="F:serine-type peptidase activity"/>
    <property type="evidence" value="ECO:0007669"/>
    <property type="project" value="UniProtKB-KW"/>
</dbReference>
<protein>
    <submittedName>
        <fullName evidence="5">Cyanophycinase</fullName>
    </submittedName>
</protein>
<keyword evidence="2" id="KW-0645">Protease</keyword>
<dbReference type="GO" id="GO:0006508">
    <property type="term" value="P:proteolysis"/>
    <property type="evidence" value="ECO:0007669"/>
    <property type="project" value="UniProtKB-KW"/>
</dbReference>
<proteinExistence type="inferred from homology"/>